<dbReference type="SUPFAM" id="SSF81301">
    <property type="entry name" value="Nucleotidyltransferase"/>
    <property type="match status" value="1"/>
</dbReference>
<dbReference type="InterPro" id="IPR043519">
    <property type="entry name" value="NT_sf"/>
</dbReference>
<dbReference type="RefSeq" id="WP_310428613.1">
    <property type="nucleotide sequence ID" value="NZ_JAVDYC010000001.1"/>
</dbReference>
<accession>A0AAE3ZXJ2</accession>
<organism evidence="2 3">
    <name type="scientific">Catenuloplanes niger</name>
    <dbReference type="NCBI Taxonomy" id="587534"/>
    <lineage>
        <taxon>Bacteria</taxon>
        <taxon>Bacillati</taxon>
        <taxon>Actinomycetota</taxon>
        <taxon>Actinomycetes</taxon>
        <taxon>Micromonosporales</taxon>
        <taxon>Micromonosporaceae</taxon>
        <taxon>Catenuloplanes</taxon>
    </lineage>
</organism>
<protein>
    <submittedName>
        <fullName evidence="2">Nucleotidyltransferase</fullName>
    </submittedName>
</protein>
<feature type="domain" description="Polymerase nucleotidyl transferase" evidence="1">
    <location>
        <begin position="23"/>
        <end position="67"/>
    </location>
</feature>
<keyword evidence="3" id="KW-1185">Reference proteome</keyword>
<evidence type="ECO:0000259" key="1">
    <source>
        <dbReference type="Pfam" id="PF01909"/>
    </source>
</evidence>
<dbReference type="GO" id="GO:0016779">
    <property type="term" value="F:nucleotidyltransferase activity"/>
    <property type="evidence" value="ECO:0007669"/>
    <property type="project" value="InterPro"/>
</dbReference>
<comment type="caution">
    <text evidence="2">The sequence shown here is derived from an EMBL/GenBank/DDBJ whole genome shotgun (WGS) entry which is preliminary data.</text>
</comment>
<gene>
    <name evidence="2" type="ORF">J2S44_008139</name>
</gene>
<dbReference type="AlphaFoldDB" id="A0AAE3ZXJ2"/>
<dbReference type="Gene3D" id="3.30.460.10">
    <property type="entry name" value="Beta Polymerase, domain 2"/>
    <property type="match status" value="1"/>
</dbReference>
<proteinExistence type="predicted"/>
<dbReference type="Proteomes" id="UP001183629">
    <property type="component" value="Unassembled WGS sequence"/>
</dbReference>
<dbReference type="Pfam" id="PF01909">
    <property type="entry name" value="NTP_transf_2"/>
    <property type="match status" value="1"/>
</dbReference>
<sequence>MTQKSRAYGVPPWWDVRVKDARLIEIADRLAGVGGVAAVVLGGSRARGTHRPDSDYDLGLYYRGDLDVAALRTLAADVTGADTEVTARGGWGPWVDGGGWLTVDGARVDWIYRDLGRAERIRADCEAGRFEIGFQPGHPLGFYSHVYAGEVALCRPLAVTDRSFLDLRAKPYPPALGDALVAGLWEAGFMLEIAAKTPDPVYRAGCMFRLVGVVCQAMHGHAGRWLINEKGMVESAAALPGAPAGFAGTARAAVRDLDAGSALLGMAQAHVRRDTVPYQSL</sequence>
<dbReference type="InterPro" id="IPR002934">
    <property type="entry name" value="Polymerase_NTP_transf_dom"/>
</dbReference>
<reference evidence="2 3" key="1">
    <citation type="submission" date="2023-07" db="EMBL/GenBank/DDBJ databases">
        <title>Sequencing the genomes of 1000 actinobacteria strains.</title>
        <authorList>
            <person name="Klenk H.-P."/>
        </authorList>
    </citation>
    <scope>NUCLEOTIDE SEQUENCE [LARGE SCALE GENOMIC DNA]</scope>
    <source>
        <strain evidence="2 3">DSM 44711</strain>
    </source>
</reference>
<name>A0AAE3ZXJ2_9ACTN</name>
<dbReference type="EMBL" id="JAVDYC010000001">
    <property type="protein sequence ID" value="MDR7327889.1"/>
    <property type="molecule type" value="Genomic_DNA"/>
</dbReference>
<evidence type="ECO:0000313" key="3">
    <source>
        <dbReference type="Proteomes" id="UP001183629"/>
    </source>
</evidence>
<dbReference type="CDD" id="cd05403">
    <property type="entry name" value="NT_KNTase_like"/>
    <property type="match status" value="1"/>
</dbReference>
<evidence type="ECO:0000313" key="2">
    <source>
        <dbReference type="EMBL" id="MDR7327889.1"/>
    </source>
</evidence>